<proteinExistence type="predicted"/>
<evidence type="ECO:0000259" key="2">
    <source>
        <dbReference type="Pfam" id="PF00534"/>
    </source>
</evidence>
<dbReference type="Pfam" id="PF13439">
    <property type="entry name" value="Glyco_transf_4"/>
    <property type="match status" value="1"/>
</dbReference>
<organism evidence="4 5">
    <name type="scientific">Brevundimonas variabilis</name>
    <dbReference type="NCBI Taxonomy" id="74312"/>
    <lineage>
        <taxon>Bacteria</taxon>
        <taxon>Pseudomonadati</taxon>
        <taxon>Pseudomonadota</taxon>
        <taxon>Alphaproteobacteria</taxon>
        <taxon>Caulobacterales</taxon>
        <taxon>Caulobacteraceae</taxon>
        <taxon>Brevundimonas</taxon>
    </lineage>
</organism>
<keyword evidence="1 4" id="KW-0808">Transferase</keyword>
<feature type="domain" description="Glycosyltransferase subfamily 4-like N-terminal" evidence="3">
    <location>
        <begin position="116"/>
        <end position="222"/>
    </location>
</feature>
<evidence type="ECO:0000256" key="1">
    <source>
        <dbReference type="ARBA" id="ARBA00022679"/>
    </source>
</evidence>
<evidence type="ECO:0000313" key="5">
    <source>
        <dbReference type="Proteomes" id="UP000545037"/>
    </source>
</evidence>
<dbReference type="Proteomes" id="UP000545037">
    <property type="component" value="Unassembled WGS sequence"/>
</dbReference>
<dbReference type="RefSeq" id="WP_183211679.1">
    <property type="nucleotide sequence ID" value="NZ_JACHOR010000001.1"/>
</dbReference>
<protein>
    <submittedName>
        <fullName evidence="4">Glycosyltransferase involved in cell wall biosynthesis</fullName>
    </submittedName>
</protein>
<dbReference type="InterPro" id="IPR028098">
    <property type="entry name" value="Glyco_trans_4-like_N"/>
</dbReference>
<dbReference type="Pfam" id="PF00534">
    <property type="entry name" value="Glycos_transf_1"/>
    <property type="match status" value="1"/>
</dbReference>
<gene>
    <name evidence="4" type="ORF">GGR13_000284</name>
</gene>
<dbReference type="GO" id="GO:0009103">
    <property type="term" value="P:lipopolysaccharide biosynthetic process"/>
    <property type="evidence" value="ECO:0007669"/>
    <property type="project" value="TreeGrafter"/>
</dbReference>
<feature type="domain" description="Glycosyl transferase family 1" evidence="2">
    <location>
        <begin position="256"/>
        <end position="410"/>
    </location>
</feature>
<name>A0A7W9CFL5_9CAUL</name>
<dbReference type="PANTHER" id="PTHR46401:SF2">
    <property type="entry name" value="GLYCOSYLTRANSFERASE WBBK-RELATED"/>
    <property type="match status" value="1"/>
</dbReference>
<dbReference type="InterPro" id="IPR001296">
    <property type="entry name" value="Glyco_trans_1"/>
</dbReference>
<dbReference type="Gene3D" id="3.40.50.2000">
    <property type="entry name" value="Glycogen Phosphorylase B"/>
    <property type="match status" value="2"/>
</dbReference>
<evidence type="ECO:0000259" key="3">
    <source>
        <dbReference type="Pfam" id="PF13439"/>
    </source>
</evidence>
<keyword evidence="5" id="KW-1185">Reference proteome</keyword>
<dbReference type="AlphaFoldDB" id="A0A7W9CFL5"/>
<dbReference type="CDD" id="cd03809">
    <property type="entry name" value="GT4_MtfB-like"/>
    <property type="match status" value="1"/>
</dbReference>
<dbReference type="PANTHER" id="PTHR46401">
    <property type="entry name" value="GLYCOSYLTRANSFERASE WBBK-RELATED"/>
    <property type="match status" value="1"/>
</dbReference>
<reference evidence="4 5" key="1">
    <citation type="submission" date="2020-08" db="EMBL/GenBank/DDBJ databases">
        <title>Genomic Encyclopedia of Type Strains, Phase IV (KMG-IV): sequencing the most valuable type-strain genomes for metagenomic binning, comparative biology and taxonomic classification.</title>
        <authorList>
            <person name="Goeker M."/>
        </authorList>
    </citation>
    <scope>NUCLEOTIDE SEQUENCE [LARGE SCALE GENOMIC DNA]</scope>
    <source>
        <strain evidence="4 5">DSM 4737</strain>
    </source>
</reference>
<dbReference type="EMBL" id="JACHOR010000001">
    <property type="protein sequence ID" value="MBB5744712.1"/>
    <property type="molecule type" value="Genomic_DNA"/>
</dbReference>
<evidence type="ECO:0000313" key="4">
    <source>
        <dbReference type="EMBL" id="MBB5744712.1"/>
    </source>
</evidence>
<comment type="caution">
    <text evidence="4">The sequence shown here is derived from an EMBL/GenBank/DDBJ whole genome shotgun (WGS) entry which is preliminary data.</text>
</comment>
<accession>A0A7W9CFL5</accession>
<sequence length="435" mass="47336">MKSICIDGSNIALAKGSGIATYGRNLLANARVLGLGTQVLYGPVVGKSGNRVLDETALFDAGKPNRKMKKSERFRRTVLSRFGRNAYPVAHSGEVIWPSQGGGKPDADRFWAAQDLFLFARRAFNRYRTETPLSFDATAAAPAPDVMHWTSTLPLHAKGVPNIYTIHDLIPLRLPHTTADDTGAYLAMCQGIARRADHIAVVSETTRQDVIRILNVPEDRVTNTYQAVSLPEALTSRPDADVARELEGVFNLGWKSYFLHFGAIEPKKNLGRIVEAYLASGSVSPLVIVGGRAWLDDGETALLNQVKRDGGPSADRIRQYEYMPFAMLVSLIRGARATVFPSLYEGFGLPVLESMALGTAVLTSTAGSLPEVAGEAAISVDPYDVQALTRGLLALDSDEGLRTELVARGRVQAGLFTPEAYQDRLRQLYHKVGIL</sequence>
<dbReference type="SUPFAM" id="SSF53756">
    <property type="entry name" value="UDP-Glycosyltransferase/glycogen phosphorylase"/>
    <property type="match status" value="1"/>
</dbReference>
<dbReference type="GO" id="GO:0016757">
    <property type="term" value="F:glycosyltransferase activity"/>
    <property type="evidence" value="ECO:0007669"/>
    <property type="project" value="InterPro"/>
</dbReference>